<dbReference type="InterPro" id="IPR058163">
    <property type="entry name" value="LysR-type_TF_proteobact-type"/>
</dbReference>
<evidence type="ECO:0000256" key="1">
    <source>
        <dbReference type="ARBA" id="ARBA00009437"/>
    </source>
</evidence>
<dbReference type="InterPro" id="IPR036388">
    <property type="entry name" value="WH-like_DNA-bd_sf"/>
</dbReference>
<comment type="caution">
    <text evidence="6">The sequence shown here is derived from an EMBL/GenBank/DDBJ whole genome shotgun (WGS) entry which is preliminary data.</text>
</comment>
<dbReference type="PROSITE" id="PS50931">
    <property type="entry name" value="HTH_LYSR"/>
    <property type="match status" value="1"/>
</dbReference>
<evidence type="ECO:0000313" key="7">
    <source>
        <dbReference type="Proteomes" id="UP000252884"/>
    </source>
</evidence>
<dbReference type="InterPro" id="IPR005119">
    <property type="entry name" value="LysR_subst-bd"/>
</dbReference>
<evidence type="ECO:0000256" key="3">
    <source>
        <dbReference type="ARBA" id="ARBA00023125"/>
    </source>
</evidence>
<dbReference type="GO" id="GO:0043565">
    <property type="term" value="F:sequence-specific DNA binding"/>
    <property type="evidence" value="ECO:0007669"/>
    <property type="project" value="TreeGrafter"/>
</dbReference>
<dbReference type="OrthoDB" id="9076738at2"/>
<dbReference type="PANTHER" id="PTHR30537:SF72">
    <property type="entry name" value="LYSR FAMILY TRANSCRIPTIONAL REGULATOR"/>
    <property type="match status" value="1"/>
</dbReference>
<dbReference type="Gene3D" id="3.40.190.290">
    <property type="match status" value="1"/>
</dbReference>
<dbReference type="EMBL" id="QPJK01000010">
    <property type="protein sequence ID" value="RCW66780.1"/>
    <property type="molecule type" value="Genomic_DNA"/>
</dbReference>
<dbReference type="Pfam" id="PF00126">
    <property type="entry name" value="HTH_1"/>
    <property type="match status" value="1"/>
</dbReference>
<evidence type="ECO:0000259" key="5">
    <source>
        <dbReference type="PROSITE" id="PS50931"/>
    </source>
</evidence>
<keyword evidence="4" id="KW-0804">Transcription</keyword>
<reference evidence="6 7" key="1">
    <citation type="submission" date="2018-07" db="EMBL/GenBank/DDBJ databases">
        <title>Genomic Encyclopedia of Type Strains, Phase IV (KMG-IV): sequencing the most valuable type-strain genomes for metagenomic binning, comparative biology and taxonomic classification.</title>
        <authorList>
            <person name="Goeker M."/>
        </authorList>
    </citation>
    <scope>NUCLEOTIDE SEQUENCE [LARGE SCALE GENOMIC DNA]</scope>
    <source>
        <strain evidence="6 7">DSM 21634</strain>
    </source>
</reference>
<dbReference type="CDD" id="cd08472">
    <property type="entry name" value="PBP2_CrgA_like_3"/>
    <property type="match status" value="1"/>
</dbReference>
<proteinExistence type="inferred from homology"/>
<dbReference type="Gene3D" id="1.10.10.10">
    <property type="entry name" value="Winged helix-like DNA-binding domain superfamily/Winged helix DNA-binding domain"/>
    <property type="match status" value="1"/>
</dbReference>
<dbReference type="InterPro" id="IPR000847">
    <property type="entry name" value="LysR_HTH_N"/>
</dbReference>
<dbReference type="GO" id="GO:0006351">
    <property type="term" value="P:DNA-templated transcription"/>
    <property type="evidence" value="ECO:0007669"/>
    <property type="project" value="TreeGrafter"/>
</dbReference>
<dbReference type="Proteomes" id="UP000252884">
    <property type="component" value="Unassembled WGS sequence"/>
</dbReference>
<dbReference type="PANTHER" id="PTHR30537">
    <property type="entry name" value="HTH-TYPE TRANSCRIPTIONAL REGULATOR"/>
    <property type="match status" value="1"/>
</dbReference>
<dbReference type="PRINTS" id="PR00039">
    <property type="entry name" value="HTHLYSR"/>
</dbReference>
<protein>
    <submittedName>
        <fullName evidence="6">LysR family transcriptional regulator</fullName>
    </submittedName>
</protein>
<dbReference type="InterPro" id="IPR036390">
    <property type="entry name" value="WH_DNA-bd_sf"/>
</dbReference>
<dbReference type="FunFam" id="3.40.190.290:FF:000001">
    <property type="entry name" value="Transcriptional regulator, LysR family"/>
    <property type="match status" value="1"/>
</dbReference>
<keyword evidence="3" id="KW-0238">DNA-binding</keyword>
<dbReference type="AlphaFoldDB" id="A0A368XFN1"/>
<organism evidence="6 7">
    <name type="scientific">Pseudorhodoferax soli</name>
    <dbReference type="NCBI Taxonomy" id="545864"/>
    <lineage>
        <taxon>Bacteria</taxon>
        <taxon>Pseudomonadati</taxon>
        <taxon>Pseudomonadota</taxon>
        <taxon>Betaproteobacteria</taxon>
        <taxon>Burkholderiales</taxon>
        <taxon>Comamonadaceae</taxon>
    </lineage>
</organism>
<dbReference type="SUPFAM" id="SSF46785">
    <property type="entry name" value="Winged helix' DNA-binding domain"/>
    <property type="match status" value="1"/>
</dbReference>
<evidence type="ECO:0000313" key="6">
    <source>
        <dbReference type="EMBL" id="RCW66780.1"/>
    </source>
</evidence>
<dbReference type="FunFam" id="1.10.10.10:FF:000001">
    <property type="entry name" value="LysR family transcriptional regulator"/>
    <property type="match status" value="1"/>
</dbReference>
<dbReference type="Pfam" id="PF03466">
    <property type="entry name" value="LysR_substrate"/>
    <property type="match status" value="1"/>
</dbReference>
<dbReference type="GO" id="GO:0003700">
    <property type="term" value="F:DNA-binding transcription factor activity"/>
    <property type="evidence" value="ECO:0007669"/>
    <property type="project" value="InterPro"/>
</dbReference>
<accession>A0A368XFN1</accession>
<sequence length="305" mass="33339">MVRPELLLVFTRVAELSSFTQAADSLGLPKASVSKSVKQLEEALGTQLLRRNTRRVVLTHDGQACYERCKDMLASFDDLQAMFRQGQALRGRLRVDMSLGMAHRAVLPRLPAFLALHPALEIELSSTDRRVDLVADGFDCVVRTGPLDASDLVARPLGMLLQHNLASRAYLAAHGLPQTLDDLARHRLVHYATRLGVRSAGFEVEEEGGAVRRIPMQGSVTVNNSEAYGAACLAGLGLIQAPTIALRPHVEAGDLVEVLPQWRAPGLPVTLLYAHRRQLPGRLRVFMDWLAEVLAPYLAPPASAP</sequence>
<dbReference type="RefSeq" id="WP_114471288.1">
    <property type="nucleotide sequence ID" value="NZ_QPJK01000010.1"/>
</dbReference>
<evidence type="ECO:0000256" key="2">
    <source>
        <dbReference type="ARBA" id="ARBA00023015"/>
    </source>
</evidence>
<dbReference type="SUPFAM" id="SSF53850">
    <property type="entry name" value="Periplasmic binding protein-like II"/>
    <property type="match status" value="1"/>
</dbReference>
<keyword evidence="7" id="KW-1185">Reference proteome</keyword>
<name>A0A368XFN1_9BURK</name>
<evidence type="ECO:0000256" key="4">
    <source>
        <dbReference type="ARBA" id="ARBA00023163"/>
    </source>
</evidence>
<gene>
    <name evidence="6" type="ORF">DES41_110145</name>
</gene>
<feature type="domain" description="HTH lysR-type" evidence="5">
    <location>
        <begin position="2"/>
        <end position="59"/>
    </location>
</feature>
<keyword evidence="2" id="KW-0805">Transcription regulation</keyword>
<comment type="similarity">
    <text evidence="1">Belongs to the LysR transcriptional regulatory family.</text>
</comment>